<dbReference type="Pfam" id="PF08281">
    <property type="entry name" value="Sigma70_r4_2"/>
    <property type="match status" value="1"/>
</dbReference>
<evidence type="ECO:0000256" key="2">
    <source>
        <dbReference type="ARBA" id="ARBA00023015"/>
    </source>
</evidence>
<dbReference type="GO" id="GO:0016987">
    <property type="term" value="F:sigma factor activity"/>
    <property type="evidence" value="ECO:0007669"/>
    <property type="project" value="UniProtKB-KW"/>
</dbReference>
<evidence type="ECO:0000259" key="7">
    <source>
        <dbReference type="Pfam" id="PF08281"/>
    </source>
</evidence>
<evidence type="ECO:0000256" key="5">
    <source>
        <dbReference type="ARBA" id="ARBA00023163"/>
    </source>
</evidence>
<dbReference type="CDD" id="cd06171">
    <property type="entry name" value="Sigma70_r4"/>
    <property type="match status" value="1"/>
</dbReference>
<dbReference type="Proteomes" id="UP001139347">
    <property type="component" value="Unassembled WGS sequence"/>
</dbReference>
<dbReference type="InterPro" id="IPR013249">
    <property type="entry name" value="RNA_pol_sigma70_r4_t2"/>
</dbReference>
<proteinExistence type="inferred from homology"/>
<dbReference type="GO" id="GO:0003677">
    <property type="term" value="F:DNA binding"/>
    <property type="evidence" value="ECO:0007669"/>
    <property type="project" value="UniProtKB-KW"/>
</dbReference>
<dbReference type="SUPFAM" id="SSF88946">
    <property type="entry name" value="Sigma2 domain of RNA polymerase sigma factors"/>
    <property type="match status" value="1"/>
</dbReference>
<accession>A0A9X1WPD6</accession>
<dbReference type="PANTHER" id="PTHR43133:SF8">
    <property type="entry name" value="RNA POLYMERASE SIGMA FACTOR HI_1459-RELATED"/>
    <property type="match status" value="1"/>
</dbReference>
<dbReference type="InterPro" id="IPR013325">
    <property type="entry name" value="RNA_pol_sigma_r2"/>
</dbReference>
<keyword evidence="5" id="KW-0804">Transcription</keyword>
<dbReference type="Gene3D" id="1.10.1740.10">
    <property type="match status" value="1"/>
</dbReference>
<dbReference type="RefSeq" id="WP_244725827.1">
    <property type="nucleotide sequence ID" value="NZ_JALIRP010000005.1"/>
</dbReference>
<feature type="domain" description="RNA polymerase sigma factor 70 region 4 type 2" evidence="7">
    <location>
        <begin position="123"/>
        <end position="175"/>
    </location>
</feature>
<evidence type="ECO:0000313" key="9">
    <source>
        <dbReference type="Proteomes" id="UP001139347"/>
    </source>
</evidence>
<reference evidence="8" key="1">
    <citation type="submission" date="2022-04" db="EMBL/GenBank/DDBJ databases">
        <title>Paenibacillus mangrovi sp. nov., a novel endophytic bacterium isolated from bark of Kandelia candel.</title>
        <authorList>
            <person name="Tuo L."/>
        </authorList>
    </citation>
    <scope>NUCLEOTIDE SEQUENCE</scope>
    <source>
        <strain evidence="8">KQZ6P-2</strain>
    </source>
</reference>
<dbReference type="GO" id="GO:0006352">
    <property type="term" value="P:DNA-templated transcription initiation"/>
    <property type="evidence" value="ECO:0007669"/>
    <property type="project" value="InterPro"/>
</dbReference>
<feature type="domain" description="RNA polymerase sigma-70 region 2" evidence="6">
    <location>
        <begin position="24"/>
        <end position="93"/>
    </location>
</feature>
<keyword evidence="4" id="KW-0238">DNA-binding</keyword>
<evidence type="ECO:0000313" key="8">
    <source>
        <dbReference type="EMBL" id="MCJ8012967.1"/>
    </source>
</evidence>
<sequence>MRSNENNFIQRLQRKKEDALEFVIDTYLPLIKGTTYKVLSPLKNDGIIEECINDIFLTIWNNAKKFSGDAADFKKWIYAIAKFKAIDYYRKNRTKTDFITNDDLDFIPERSAEDELILREDQRELIHLINQLEPVDRDIFIMKFFLGLKTEDISQKLGLTRAAIDNRIYRGKKRLYTKAMDLNMGGQVL</sequence>
<dbReference type="SUPFAM" id="SSF88659">
    <property type="entry name" value="Sigma3 and sigma4 domains of RNA polymerase sigma factors"/>
    <property type="match status" value="1"/>
</dbReference>
<dbReference type="Pfam" id="PF04542">
    <property type="entry name" value="Sigma70_r2"/>
    <property type="match status" value="1"/>
</dbReference>
<dbReference type="Gene3D" id="1.10.10.10">
    <property type="entry name" value="Winged helix-like DNA-binding domain superfamily/Winged helix DNA-binding domain"/>
    <property type="match status" value="1"/>
</dbReference>
<evidence type="ECO:0000256" key="3">
    <source>
        <dbReference type="ARBA" id="ARBA00023082"/>
    </source>
</evidence>
<dbReference type="AlphaFoldDB" id="A0A9X1WPD6"/>
<protein>
    <submittedName>
        <fullName evidence="8">Sigma-70 family RNA polymerase sigma factor</fullName>
    </submittedName>
</protein>
<dbReference type="InterPro" id="IPR007627">
    <property type="entry name" value="RNA_pol_sigma70_r2"/>
</dbReference>
<gene>
    <name evidence="8" type="ORF">MUG84_14610</name>
</gene>
<keyword evidence="9" id="KW-1185">Reference proteome</keyword>
<comment type="similarity">
    <text evidence="1">Belongs to the sigma-70 factor family. ECF subfamily.</text>
</comment>
<evidence type="ECO:0000259" key="6">
    <source>
        <dbReference type="Pfam" id="PF04542"/>
    </source>
</evidence>
<keyword evidence="3" id="KW-0731">Sigma factor</keyword>
<dbReference type="EMBL" id="JALIRP010000005">
    <property type="protein sequence ID" value="MCJ8012967.1"/>
    <property type="molecule type" value="Genomic_DNA"/>
</dbReference>
<dbReference type="InterPro" id="IPR039425">
    <property type="entry name" value="RNA_pol_sigma-70-like"/>
</dbReference>
<comment type="caution">
    <text evidence="8">The sequence shown here is derived from an EMBL/GenBank/DDBJ whole genome shotgun (WGS) entry which is preliminary data.</text>
</comment>
<name>A0A9X1WPD6_9BACL</name>
<dbReference type="PANTHER" id="PTHR43133">
    <property type="entry name" value="RNA POLYMERASE ECF-TYPE SIGMA FACTO"/>
    <property type="match status" value="1"/>
</dbReference>
<dbReference type="InterPro" id="IPR013324">
    <property type="entry name" value="RNA_pol_sigma_r3/r4-like"/>
</dbReference>
<dbReference type="InterPro" id="IPR036388">
    <property type="entry name" value="WH-like_DNA-bd_sf"/>
</dbReference>
<dbReference type="NCBIfam" id="TIGR02937">
    <property type="entry name" value="sigma70-ECF"/>
    <property type="match status" value="1"/>
</dbReference>
<dbReference type="InterPro" id="IPR014284">
    <property type="entry name" value="RNA_pol_sigma-70_dom"/>
</dbReference>
<evidence type="ECO:0000256" key="1">
    <source>
        <dbReference type="ARBA" id="ARBA00010641"/>
    </source>
</evidence>
<evidence type="ECO:0000256" key="4">
    <source>
        <dbReference type="ARBA" id="ARBA00023125"/>
    </source>
</evidence>
<organism evidence="8 9">
    <name type="scientific">Paenibacillus mangrovi</name>
    <dbReference type="NCBI Taxonomy" id="2931978"/>
    <lineage>
        <taxon>Bacteria</taxon>
        <taxon>Bacillati</taxon>
        <taxon>Bacillota</taxon>
        <taxon>Bacilli</taxon>
        <taxon>Bacillales</taxon>
        <taxon>Paenibacillaceae</taxon>
        <taxon>Paenibacillus</taxon>
    </lineage>
</organism>
<keyword evidence="2" id="KW-0805">Transcription regulation</keyword>